<feature type="region of interest" description="Disordered" evidence="1">
    <location>
        <begin position="416"/>
        <end position="464"/>
    </location>
</feature>
<feature type="compositionally biased region" description="Low complexity" evidence="1">
    <location>
        <begin position="417"/>
        <end position="441"/>
    </location>
</feature>
<feature type="transmembrane region" description="Helical" evidence="2">
    <location>
        <begin position="268"/>
        <end position="288"/>
    </location>
</feature>
<evidence type="ECO:0000313" key="5">
    <source>
        <dbReference type="Proteomes" id="UP001203761"/>
    </source>
</evidence>
<evidence type="ECO:0000313" key="4">
    <source>
        <dbReference type="EMBL" id="MCL6422148.1"/>
    </source>
</evidence>
<name>A0ABT0QY69_9MICO</name>
<keyword evidence="2" id="KW-1133">Transmembrane helix</keyword>
<accession>A0ABT0QY69</accession>
<dbReference type="EMBL" id="JAKNCJ010000001">
    <property type="protein sequence ID" value="MCL6422148.1"/>
    <property type="molecule type" value="Genomic_DNA"/>
</dbReference>
<dbReference type="InterPro" id="IPR007168">
    <property type="entry name" value="Phageshock_PspC_N"/>
</dbReference>
<evidence type="ECO:0000259" key="3">
    <source>
        <dbReference type="Pfam" id="PF04024"/>
    </source>
</evidence>
<evidence type="ECO:0000256" key="2">
    <source>
        <dbReference type="SAM" id="Phobius"/>
    </source>
</evidence>
<dbReference type="RefSeq" id="WP_249736305.1">
    <property type="nucleotide sequence ID" value="NZ_JAKNCJ010000001.1"/>
</dbReference>
<feature type="transmembrane region" description="Helical" evidence="2">
    <location>
        <begin position="332"/>
        <end position="353"/>
    </location>
</feature>
<reference evidence="4" key="1">
    <citation type="submission" date="2022-02" db="EMBL/GenBank/DDBJ databases">
        <authorList>
            <person name="Lee M."/>
            <person name="Kim S.-J."/>
            <person name="Jung M.-Y."/>
        </authorList>
    </citation>
    <scope>NUCLEOTIDE SEQUENCE</scope>
    <source>
        <strain evidence="4">JHP9</strain>
    </source>
</reference>
<proteinExistence type="predicted"/>
<gene>
    <name evidence="4" type="ORF">Bequi_01865</name>
</gene>
<sequence length="542" mass="54489">MSEFPPPVPPGATGAPGAPEDPIRPAVRALIVPAHGSPAERALRTGVLRDPAAGFTGGVCAALGAAWGVPAAMIRALAVLLTLLGIGPLLYLLGLLLLPAFPPAVQPAAQPGGAGQRPDAAQPVRRGTGTTGDVLIVMAMIPAGIGALIWMLLLLTELRTLPVLVVLVLVPLVTAVAVSARRAQRARLAYLLGGLGERAGVVGPEELAAVMQEHARRAPWALASASVRPVASVPSAPEAAQSEQPDAPRLDEASSRAPRSPISLRPHLLRATALLAVGALAVAGLALLQSSASWVPDGAPLPAAWIAGGTAAAVLVTAGMLMIWAGLRGQRAVGTALVALAALPVLVLGAGWARLTFDPRAEPAIFTVDQYAPGGFVDVCGGQDASTLAQPVVVDLSGLEVPADRESAVAMWEADHAAAGGPAAPEDPAAAPDGEEPAAASDGGGAPASDGGGDAPAEFDPYASEPEPMSLHMFVYCTRPVGRVTVILPPERTPFTSDLVPAIGTVGGQAPALEHGVDPGEIGVHLTGSIAAGDVIYTRSGS</sequence>
<feature type="transmembrane region" description="Helical" evidence="2">
    <location>
        <begin position="303"/>
        <end position="325"/>
    </location>
</feature>
<feature type="region of interest" description="Disordered" evidence="1">
    <location>
        <begin position="1"/>
        <end position="20"/>
    </location>
</feature>
<dbReference type="Proteomes" id="UP001203761">
    <property type="component" value="Unassembled WGS sequence"/>
</dbReference>
<feature type="compositionally biased region" description="Pro residues" evidence="1">
    <location>
        <begin position="1"/>
        <end position="10"/>
    </location>
</feature>
<keyword evidence="2" id="KW-0812">Transmembrane</keyword>
<dbReference type="Pfam" id="PF04024">
    <property type="entry name" value="PspC"/>
    <property type="match status" value="1"/>
</dbReference>
<keyword evidence="2" id="KW-0472">Membrane</keyword>
<keyword evidence="5" id="KW-1185">Reference proteome</keyword>
<feature type="transmembrane region" description="Helical" evidence="2">
    <location>
        <begin position="134"/>
        <end position="155"/>
    </location>
</feature>
<evidence type="ECO:0000256" key="1">
    <source>
        <dbReference type="SAM" id="MobiDB-lite"/>
    </source>
</evidence>
<protein>
    <submittedName>
        <fullName evidence="4">PspC domain-containing protein</fullName>
    </submittedName>
</protein>
<feature type="region of interest" description="Disordered" evidence="1">
    <location>
        <begin position="234"/>
        <end position="259"/>
    </location>
</feature>
<feature type="transmembrane region" description="Helical" evidence="2">
    <location>
        <begin position="76"/>
        <end position="98"/>
    </location>
</feature>
<feature type="transmembrane region" description="Helical" evidence="2">
    <location>
        <begin position="161"/>
        <end position="180"/>
    </location>
</feature>
<feature type="compositionally biased region" description="Gly residues" evidence="1">
    <location>
        <begin position="442"/>
        <end position="454"/>
    </location>
</feature>
<comment type="caution">
    <text evidence="4">The sequence shown here is derived from an EMBL/GenBank/DDBJ whole genome shotgun (WGS) entry which is preliminary data.</text>
</comment>
<organism evidence="4 5">
    <name type="scientific">Brachybacterium equifaecis</name>
    <dbReference type="NCBI Taxonomy" id="2910770"/>
    <lineage>
        <taxon>Bacteria</taxon>
        <taxon>Bacillati</taxon>
        <taxon>Actinomycetota</taxon>
        <taxon>Actinomycetes</taxon>
        <taxon>Micrococcales</taxon>
        <taxon>Dermabacteraceae</taxon>
        <taxon>Brachybacterium</taxon>
    </lineage>
</organism>
<feature type="domain" description="Phage shock protein PspC N-terminal" evidence="3">
    <location>
        <begin position="48"/>
        <end position="99"/>
    </location>
</feature>